<evidence type="ECO:0000313" key="2">
    <source>
        <dbReference type="Proteomes" id="UP000838878"/>
    </source>
</evidence>
<feature type="non-terminal residue" evidence="1">
    <location>
        <position position="79"/>
    </location>
</feature>
<evidence type="ECO:0000313" key="1">
    <source>
        <dbReference type="EMBL" id="CAH0729530.1"/>
    </source>
</evidence>
<keyword evidence="2" id="KW-1185">Reference proteome</keyword>
<accession>A0A8J9VMR0</accession>
<sequence length="79" mass="8710">MHLGTKCGTHRQSHMYACTSGGPGFESRVGTSLVMEFLRLVSLSNSPEMGSWRCFTPVPRRARKAVGPVPQLSTPLEYE</sequence>
<proteinExistence type="predicted"/>
<organism evidence="1 2">
    <name type="scientific">Brenthis ino</name>
    <name type="common">lesser marbled fritillary</name>
    <dbReference type="NCBI Taxonomy" id="405034"/>
    <lineage>
        <taxon>Eukaryota</taxon>
        <taxon>Metazoa</taxon>
        <taxon>Ecdysozoa</taxon>
        <taxon>Arthropoda</taxon>
        <taxon>Hexapoda</taxon>
        <taxon>Insecta</taxon>
        <taxon>Pterygota</taxon>
        <taxon>Neoptera</taxon>
        <taxon>Endopterygota</taxon>
        <taxon>Lepidoptera</taxon>
        <taxon>Glossata</taxon>
        <taxon>Ditrysia</taxon>
        <taxon>Papilionoidea</taxon>
        <taxon>Nymphalidae</taxon>
        <taxon>Heliconiinae</taxon>
        <taxon>Argynnini</taxon>
        <taxon>Brenthis</taxon>
    </lineage>
</organism>
<name>A0A8J9VMR0_9NEOP</name>
<dbReference type="AlphaFoldDB" id="A0A8J9VMR0"/>
<dbReference type="Proteomes" id="UP000838878">
    <property type="component" value="Chromosome 8"/>
</dbReference>
<protein>
    <submittedName>
        <fullName evidence="1">Uncharacterized protein</fullName>
    </submittedName>
</protein>
<dbReference type="OrthoDB" id="6493944at2759"/>
<reference evidence="1" key="1">
    <citation type="submission" date="2021-12" db="EMBL/GenBank/DDBJ databases">
        <authorList>
            <person name="Martin H S."/>
        </authorList>
    </citation>
    <scope>NUCLEOTIDE SEQUENCE</scope>
</reference>
<gene>
    <name evidence="1" type="ORF">BINO364_LOCUS14607</name>
</gene>
<dbReference type="EMBL" id="OV170228">
    <property type="protein sequence ID" value="CAH0729530.1"/>
    <property type="molecule type" value="Genomic_DNA"/>
</dbReference>